<comment type="catalytic activity">
    <reaction evidence="1">
        <text>ATP + protein L-histidine = ADP + protein N-phospho-L-histidine.</text>
        <dbReference type="EC" id="2.7.13.3"/>
    </reaction>
</comment>
<dbReference type="InterPro" id="IPR011623">
    <property type="entry name" value="7TMR_DISM_rcpt_extracell_dom1"/>
</dbReference>
<sequence length="653" mass="72821">MKRSIKAAGFLIGLLLVLCASVQANTLALGDQAYYDAAPELRWLDGGGRELTPEQALGRLRDGQGQRLSDSYPTLGFRQGDQWLLLPLANRSGLDLWYLRAARPHLDHLDLYVFDQDGRRLNHWRSGDRVPFAERPLSHYQMVFPLVIPEGARWWLLFQARGENVIDFPLTIRSPDDFNQLDGRLNLFHGFYFGAVAILCLFNLLIFLSIREPSYLHYVLYLGTFGLNLFAREGLAFQWLWPGAPQWNHHSLTVLNLLTLAFSMVFSCSFLELRQRAPALNRALLGSAVGLMVLAPISLLNFDFFIQFSSAIVLPWPFIATGLALWLVGRGYRPALFFLIAFAAVAVTSVIYILKTFNLIPGHWLIENAFQLGILIEALLLSFALAHRMTTLKTENDRIQREATEVLERRVEERTAELARANTILSRFLANVSHELRTPLNAIIGYADAIASRILGPVGHERYVDFARNITFSGRHLLDMINHILDFSKVEAGGLELELEALDPVSVAEGCIDMIRPMADEARVELVLDAGDAPQRIIADPLRLRQILLNLLSNAVKFTPEGGQVRLELAAVPVDAGTPWLIRLRVRDDGIGMTPDQVQVALTPFGQVDNAMGRRHAGTGLGLPLTRHLVDLHGGRFDIQSAPGAGTTVEIAL</sequence>
<dbReference type="PANTHER" id="PTHR43047">
    <property type="entry name" value="TWO-COMPONENT HISTIDINE PROTEIN KINASE"/>
    <property type="match status" value="1"/>
</dbReference>
<evidence type="ECO:0000256" key="7">
    <source>
        <dbReference type="SAM" id="SignalP"/>
    </source>
</evidence>
<dbReference type="EMBL" id="DMAI01000340">
    <property type="protein sequence ID" value="HAE49838.1"/>
    <property type="molecule type" value="Genomic_DNA"/>
</dbReference>
<feature type="signal peptide" evidence="7">
    <location>
        <begin position="1"/>
        <end position="24"/>
    </location>
</feature>
<dbReference type="Pfam" id="PF02518">
    <property type="entry name" value="HATPase_c"/>
    <property type="match status" value="1"/>
</dbReference>
<gene>
    <name evidence="9" type="ORF">DCK97_20710</name>
</gene>
<feature type="transmembrane region" description="Helical" evidence="6">
    <location>
        <begin position="369"/>
        <end position="386"/>
    </location>
</feature>
<feature type="transmembrane region" description="Helical" evidence="6">
    <location>
        <begin position="283"/>
        <end position="302"/>
    </location>
</feature>
<dbReference type="InterPro" id="IPR004358">
    <property type="entry name" value="Sig_transdc_His_kin-like_C"/>
</dbReference>
<dbReference type="GO" id="GO:0000155">
    <property type="term" value="F:phosphorelay sensor kinase activity"/>
    <property type="evidence" value="ECO:0007669"/>
    <property type="project" value="InterPro"/>
</dbReference>
<accession>A0A3B9IQ61</accession>
<evidence type="ECO:0000256" key="3">
    <source>
        <dbReference type="ARBA" id="ARBA00022553"/>
    </source>
</evidence>
<evidence type="ECO:0000256" key="4">
    <source>
        <dbReference type="ARBA" id="ARBA00022679"/>
    </source>
</evidence>
<feature type="transmembrane region" description="Helical" evidence="6">
    <location>
        <begin position="187"/>
        <end position="208"/>
    </location>
</feature>
<dbReference type="PRINTS" id="PR00344">
    <property type="entry name" value="BCTRLSENSOR"/>
</dbReference>
<evidence type="ECO:0000256" key="6">
    <source>
        <dbReference type="SAM" id="Phobius"/>
    </source>
</evidence>
<dbReference type="Gene3D" id="1.10.287.130">
    <property type="match status" value="1"/>
</dbReference>
<dbReference type="GO" id="GO:0009927">
    <property type="term" value="F:histidine phosphotransfer kinase activity"/>
    <property type="evidence" value="ECO:0007669"/>
    <property type="project" value="TreeGrafter"/>
</dbReference>
<reference evidence="9 10" key="1">
    <citation type="journal article" date="2018" name="Nat. Biotechnol.">
        <title>A standardized bacterial taxonomy based on genome phylogeny substantially revises the tree of life.</title>
        <authorList>
            <person name="Parks D.H."/>
            <person name="Chuvochina M."/>
            <person name="Waite D.W."/>
            <person name="Rinke C."/>
            <person name="Skarshewski A."/>
            <person name="Chaumeil P.A."/>
            <person name="Hugenholtz P."/>
        </authorList>
    </citation>
    <scope>NUCLEOTIDE SEQUENCE [LARGE SCALE GENOMIC DNA]</scope>
    <source>
        <strain evidence="9">UBA8739</strain>
    </source>
</reference>
<keyword evidence="6" id="KW-0812">Transmembrane</keyword>
<dbReference type="InterPro" id="IPR005467">
    <property type="entry name" value="His_kinase_dom"/>
</dbReference>
<evidence type="ECO:0000313" key="10">
    <source>
        <dbReference type="Proteomes" id="UP000257706"/>
    </source>
</evidence>
<dbReference type="CDD" id="cd16922">
    <property type="entry name" value="HATPase_EvgS-ArcB-TorS-like"/>
    <property type="match status" value="1"/>
</dbReference>
<dbReference type="Gene3D" id="2.60.40.2380">
    <property type="match status" value="1"/>
</dbReference>
<keyword evidence="6" id="KW-1133">Transmembrane helix</keyword>
<keyword evidence="4" id="KW-0808">Transferase</keyword>
<dbReference type="InterPro" id="IPR003661">
    <property type="entry name" value="HisK_dim/P_dom"/>
</dbReference>
<dbReference type="AlphaFoldDB" id="A0A3B9IQ61"/>
<protein>
    <recommendedName>
        <fullName evidence="2">histidine kinase</fullName>
        <ecNumber evidence="2">2.7.13.3</ecNumber>
    </recommendedName>
</protein>
<evidence type="ECO:0000259" key="8">
    <source>
        <dbReference type="PROSITE" id="PS50109"/>
    </source>
</evidence>
<dbReference type="Gene3D" id="3.30.565.10">
    <property type="entry name" value="Histidine kinase-like ATPase, C-terminal domain"/>
    <property type="match status" value="1"/>
</dbReference>
<keyword evidence="6" id="KW-0472">Membrane</keyword>
<dbReference type="SMART" id="SM00388">
    <property type="entry name" value="HisKA"/>
    <property type="match status" value="1"/>
</dbReference>
<evidence type="ECO:0000313" key="9">
    <source>
        <dbReference type="EMBL" id="HAE49838.1"/>
    </source>
</evidence>
<dbReference type="PROSITE" id="PS50109">
    <property type="entry name" value="HIS_KIN"/>
    <property type="match status" value="1"/>
</dbReference>
<proteinExistence type="predicted"/>
<feature type="transmembrane region" description="Helical" evidence="6">
    <location>
        <begin position="335"/>
        <end position="354"/>
    </location>
</feature>
<dbReference type="InterPro" id="IPR036890">
    <property type="entry name" value="HATPase_C_sf"/>
</dbReference>
<dbReference type="Pfam" id="PF00512">
    <property type="entry name" value="HisKA"/>
    <property type="match status" value="1"/>
</dbReference>
<dbReference type="GO" id="GO:0005886">
    <property type="term" value="C:plasma membrane"/>
    <property type="evidence" value="ECO:0007669"/>
    <property type="project" value="TreeGrafter"/>
</dbReference>
<dbReference type="SMART" id="SM00387">
    <property type="entry name" value="HATPase_c"/>
    <property type="match status" value="1"/>
</dbReference>
<keyword evidence="5 9" id="KW-0418">Kinase</keyword>
<comment type="caution">
    <text evidence="9">The sequence shown here is derived from an EMBL/GenBank/DDBJ whole genome shotgun (WGS) entry which is preliminary data.</text>
</comment>
<feature type="transmembrane region" description="Helical" evidence="6">
    <location>
        <begin position="215"/>
        <end position="231"/>
    </location>
</feature>
<dbReference type="CDD" id="cd00082">
    <property type="entry name" value="HisKA"/>
    <property type="match status" value="1"/>
</dbReference>
<dbReference type="Pfam" id="PF07695">
    <property type="entry name" value="7TMR-DISM_7TM"/>
    <property type="match status" value="1"/>
</dbReference>
<evidence type="ECO:0000256" key="1">
    <source>
        <dbReference type="ARBA" id="ARBA00000085"/>
    </source>
</evidence>
<dbReference type="EC" id="2.7.13.3" evidence="2"/>
<feature type="transmembrane region" description="Helical" evidence="6">
    <location>
        <begin position="308"/>
        <end position="328"/>
    </location>
</feature>
<dbReference type="Pfam" id="PF07696">
    <property type="entry name" value="7TMR-DISMED2"/>
    <property type="match status" value="1"/>
</dbReference>
<organism evidence="9 10">
    <name type="scientific">Tistrella mobilis</name>
    <dbReference type="NCBI Taxonomy" id="171437"/>
    <lineage>
        <taxon>Bacteria</taxon>
        <taxon>Pseudomonadati</taxon>
        <taxon>Pseudomonadota</taxon>
        <taxon>Alphaproteobacteria</taxon>
        <taxon>Geminicoccales</taxon>
        <taxon>Geminicoccaceae</taxon>
        <taxon>Tistrella</taxon>
    </lineage>
</organism>
<dbReference type="SUPFAM" id="SSF55874">
    <property type="entry name" value="ATPase domain of HSP90 chaperone/DNA topoisomerase II/histidine kinase"/>
    <property type="match status" value="1"/>
</dbReference>
<evidence type="ECO:0000256" key="5">
    <source>
        <dbReference type="ARBA" id="ARBA00022777"/>
    </source>
</evidence>
<keyword evidence="7" id="KW-0732">Signal</keyword>
<keyword evidence="3" id="KW-0597">Phosphoprotein</keyword>
<dbReference type="InterPro" id="IPR036097">
    <property type="entry name" value="HisK_dim/P_sf"/>
</dbReference>
<dbReference type="Proteomes" id="UP000257706">
    <property type="component" value="Unassembled WGS sequence"/>
</dbReference>
<feature type="chain" id="PRO_5017653961" description="histidine kinase" evidence="7">
    <location>
        <begin position="25"/>
        <end position="653"/>
    </location>
</feature>
<dbReference type="SUPFAM" id="SSF47384">
    <property type="entry name" value="Homodimeric domain of signal transducing histidine kinase"/>
    <property type="match status" value="1"/>
</dbReference>
<dbReference type="InterPro" id="IPR003594">
    <property type="entry name" value="HATPase_dom"/>
</dbReference>
<feature type="transmembrane region" description="Helical" evidence="6">
    <location>
        <begin position="251"/>
        <end position="271"/>
    </location>
</feature>
<dbReference type="PANTHER" id="PTHR43047:SF72">
    <property type="entry name" value="OSMOSENSING HISTIDINE PROTEIN KINASE SLN1"/>
    <property type="match status" value="1"/>
</dbReference>
<name>A0A3B9IQ61_9PROT</name>
<dbReference type="InterPro" id="IPR011622">
    <property type="entry name" value="7TMR_DISM_rcpt_extracell_dom2"/>
</dbReference>
<evidence type="ECO:0000256" key="2">
    <source>
        <dbReference type="ARBA" id="ARBA00012438"/>
    </source>
</evidence>
<feature type="domain" description="Histidine kinase" evidence="8">
    <location>
        <begin position="431"/>
        <end position="653"/>
    </location>
</feature>